<dbReference type="AlphaFoldDB" id="A0AAD5GWE8"/>
<proteinExistence type="predicted"/>
<name>A0AAD5GWE8_AMBAR</name>
<protein>
    <submittedName>
        <fullName evidence="1">Uncharacterized protein</fullName>
    </submittedName>
</protein>
<evidence type="ECO:0000313" key="1">
    <source>
        <dbReference type="EMBL" id="KAI7757945.1"/>
    </source>
</evidence>
<dbReference type="Proteomes" id="UP001206925">
    <property type="component" value="Unassembled WGS sequence"/>
</dbReference>
<organism evidence="1 2">
    <name type="scientific">Ambrosia artemisiifolia</name>
    <name type="common">Common ragweed</name>
    <dbReference type="NCBI Taxonomy" id="4212"/>
    <lineage>
        <taxon>Eukaryota</taxon>
        <taxon>Viridiplantae</taxon>
        <taxon>Streptophyta</taxon>
        <taxon>Embryophyta</taxon>
        <taxon>Tracheophyta</taxon>
        <taxon>Spermatophyta</taxon>
        <taxon>Magnoliopsida</taxon>
        <taxon>eudicotyledons</taxon>
        <taxon>Gunneridae</taxon>
        <taxon>Pentapetalae</taxon>
        <taxon>asterids</taxon>
        <taxon>campanulids</taxon>
        <taxon>Asterales</taxon>
        <taxon>Asteraceae</taxon>
        <taxon>Asteroideae</taxon>
        <taxon>Heliantheae alliance</taxon>
        <taxon>Heliantheae</taxon>
        <taxon>Ambrosia</taxon>
    </lineage>
</organism>
<comment type="caution">
    <text evidence="1">The sequence shown here is derived from an EMBL/GenBank/DDBJ whole genome shotgun (WGS) entry which is preliminary data.</text>
</comment>
<reference evidence="1" key="1">
    <citation type="submission" date="2022-06" db="EMBL/GenBank/DDBJ databases">
        <title>Uncovering the hologenomic basis of an extraordinary plant invasion.</title>
        <authorList>
            <person name="Bieker V.C."/>
            <person name="Martin M.D."/>
            <person name="Gilbert T."/>
            <person name="Hodgins K."/>
            <person name="Battlay P."/>
            <person name="Petersen B."/>
            <person name="Wilson J."/>
        </authorList>
    </citation>
    <scope>NUCLEOTIDE SEQUENCE</scope>
    <source>
        <strain evidence="1">AA19_3_7</strain>
        <tissue evidence="1">Leaf</tissue>
    </source>
</reference>
<keyword evidence="2" id="KW-1185">Reference proteome</keyword>
<accession>A0AAD5GWE8</accession>
<sequence length="38" mass="4410">MLLLILDRHRHALNRKCKLQSQVRFSTPGTTKFCKVGL</sequence>
<dbReference type="EMBL" id="JAMZMK010000038">
    <property type="protein sequence ID" value="KAI7757945.1"/>
    <property type="molecule type" value="Genomic_DNA"/>
</dbReference>
<gene>
    <name evidence="1" type="ORF">M8C21_028190</name>
</gene>
<evidence type="ECO:0000313" key="2">
    <source>
        <dbReference type="Proteomes" id="UP001206925"/>
    </source>
</evidence>